<dbReference type="RefSeq" id="WP_062278735.1">
    <property type="nucleotide sequence ID" value="NZ_DF968180.1"/>
</dbReference>
<evidence type="ECO:0000313" key="4">
    <source>
        <dbReference type="EMBL" id="GAP39910.1"/>
    </source>
</evidence>
<gene>
    <name evidence="4" type="ORF">ATC1_12448</name>
</gene>
<dbReference type="OrthoDB" id="9787476at2"/>
<organism evidence="4">
    <name type="scientific">Flexilinea flocculi</name>
    <dbReference type="NCBI Taxonomy" id="1678840"/>
    <lineage>
        <taxon>Bacteria</taxon>
        <taxon>Bacillati</taxon>
        <taxon>Chloroflexota</taxon>
        <taxon>Anaerolineae</taxon>
        <taxon>Anaerolineales</taxon>
        <taxon>Anaerolineaceae</taxon>
        <taxon>Flexilinea</taxon>
    </lineage>
</organism>
<dbReference type="GO" id="GO:0016787">
    <property type="term" value="F:hydrolase activity"/>
    <property type="evidence" value="ECO:0007669"/>
    <property type="project" value="UniProtKB-KW"/>
</dbReference>
<proteinExistence type="predicted"/>
<dbReference type="Gene3D" id="3.90.79.10">
    <property type="entry name" value="Nucleoside Triphosphate Pyrophosphohydrolase"/>
    <property type="match status" value="1"/>
</dbReference>
<dbReference type="SUPFAM" id="SSF55811">
    <property type="entry name" value="Nudix"/>
    <property type="match status" value="1"/>
</dbReference>
<feature type="domain" description="Nudix hydrolase" evidence="3">
    <location>
        <begin position="22"/>
        <end position="122"/>
    </location>
</feature>
<dbReference type="PANTHER" id="PTHR43046:SF14">
    <property type="entry name" value="MUTT_NUDIX FAMILY PROTEIN"/>
    <property type="match status" value="1"/>
</dbReference>
<protein>
    <submittedName>
        <fullName evidence="4">Protein containing NUDIX domain</fullName>
    </submittedName>
</protein>
<comment type="cofactor">
    <cofactor evidence="1">
        <name>Mg(2+)</name>
        <dbReference type="ChEBI" id="CHEBI:18420"/>
    </cofactor>
</comment>
<name>A0A0K8PCP1_9CHLR</name>
<evidence type="ECO:0000256" key="2">
    <source>
        <dbReference type="ARBA" id="ARBA00022801"/>
    </source>
</evidence>
<evidence type="ECO:0000259" key="3">
    <source>
        <dbReference type="Pfam" id="PF00293"/>
    </source>
</evidence>
<dbReference type="InterPro" id="IPR000086">
    <property type="entry name" value="NUDIX_hydrolase_dom"/>
</dbReference>
<evidence type="ECO:0000256" key="1">
    <source>
        <dbReference type="ARBA" id="ARBA00001946"/>
    </source>
</evidence>
<dbReference type="STRING" id="1678840.ATC1_12448"/>
<dbReference type="EMBL" id="DF968180">
    <property type="protein sequence ID" value="GAP39910.1"/>
    <property type="molecule type" value="Genomic_DNA"/>
</dbReference>
<dbReference type="Proteomes" id="UP000053370">
    <property type="component" value="Unassembled WGS sequence"/>
</dbReference>
<evidence type="ECO:0000313" key="5">
    <source>
        <dbReference type="Proteomes" id="UP000053370"/>
    </source>
</evidence>
<keyword evidence="5" id="KW-1185">Reference proteome</keyword>
<dbReference type="InterPro" id="IPR015797">
    <property type="entry name" value="NUDIX_hydrolase-like_dom_sf"/>
</dbReference>
<accession>A0A0K8PCP1</accession>
<keyword evidence="2" id="KW-0378">Hydrolase</keyword>
<dbReference type="Pfam" id="PF00293">
    <property type="entry name" value="NUDIX"/>
    <property type="match status" value="1"/>
</dbReference>
<dbReference type="PANTHER" id="PTHR43046">
    <property type="entry name" value="GDP-MANNOSE MANNOSYL HYDROLASE"/>
    <property type="match status" value="1"/>
</dbReference>
<reference evidence="4" key="1">
    <citation type="journal article" date="2015" name="Genome Announc.">
        <title>Draft Genome Sequence of Anaerolineae Strain TC1, a Novel Isolate from a Methanogenic Wastewater Treatment System.</title>
        <authorList>
            <person name="Matsuura N."/>
            <person name="Tourlousse D.M."/>
            <person name="Sun L."/>
            <person name="Toyonaga M."/>
            <person name="Kuroda K."/>
            <person name="Ohashi A."/>
            <person name="Cruz R."/>
            <person name="Yamaguchi T."/>
            <person name="Sekiguchi Y."/>
        </authorList>
    </citation>
    <scope>NUCLEOTIDE SEQUENCE [LARGE SCALE GENOMIC DNA]</scope>
    <source>
        <strain evidence="4">TC1</strain>
    </source>
</reference>
<sequence>MDDYYQNFHRIIGSFPIVEFSALLCLTDPQGNLLLIQEESDRYWRLPGGKILPGESSMNCLRRSVFNKIGIYLESAVFLRLFSGKNLNFVSDDNANISAVMAMYLPKRVRGVLKKNLKREMRFFATWNIPESRIYPPMKEPIQFFIENFPGGIPLKPLDFDSFSEES</sequence>
<dbReference type="AlphaFoldDB" id="A0A0K8PCP1"/>